<dbReference type="GO" id="GO:0006412">
    <property type="term" value="P:translation"/>
    <property type="evidence" value="ECO:0007669"/>
    <property type="project" value="UniProtKB-UniRule"/>
</dbReference>
<dbReference type="Pfam" id="PF00237">
    <property type="entry name" value="Ribosomal_L22"/>
    <property type="match status" value="1"/>
</dbReference>
<reference evidence="11 12" key="1">
    <citation type="journal article" date="2015" name="Nature">
        <title>rRNA introns, odd ribosomes, and small enigmatic genomes across a large radiation of phyla.</title>
        <authorList>
            <person name="Brown C.T."/>
            <person name="Hug L.A."/>
            <person name="Thomas B.C."/>
            <person name="Sharon I."/>
            <person name="Castelle C.J."/>
            <person name="Singh A."/>
            <person name="Wilkins M.J."/>
            <person name="Williams K.H."/>
            <person name="Banfield J.F."/>
        </authorList>
    </citation>
    <scope>NUCLEOTIDE SEQUENCE [LARGE SCALE GENOMIC DNA]</scope>
</reference>
<dbReference type="GO" id="GO:0022625">
    <property type="term" value="C:cytosolic large ribosomal subunit"/>
    <property type="evidence" value="ECO:0007669"/>
    <property type="project" value="TreeGrafter"/>
</dbReference>
<comment type="similarity">
    <text evidence="1 7 8">Belongs to the universal ribosomal protein uL22 family.</text>
</comment>
<evidence type="ECO:0000256" key="4">
    <source>
        <dbReference type="ARBA" id="ARBA00022980"/>
    </source>
</evidence>
<name>A0A0G1KB92_9BACT</name>
<comment type="function">
    <text evidence="7">The globular domain of the protein is located near the polypeptide exit tunnel on the outside of the subunit, while an extended beta-hairpin is found that lines the wall of the exit tunnel in the center of the 70S ribosome.</text>
</comment>
<evidence type="ECO:0000256" key="2">
    <source>
        <dbReference type="ARBA" id="ARBA00022730"/>
    </source>
</evidence>
<evidence type="ECO:0000256" key="3">
    <source>
        <dbReference type="ARBA" id="ARBA00022884"/>
    </source>
</evidence>
<evidence type="ECO:0000256" key="10">
    <source>
        <dbReference type="RuleBase" id="RU004008"/>
    </source>
</evidence>
<dbReference type="InterPro" id="IPR018260">
    <property type="entry name" value="Ribosomal_uL22_CS"/>
</dbReference>
<accession>A0A0G1KB92</accession>
<dbReference type="InterPro" id="IPR001063">
    <property type="entry name" value="Ribosomal_uL22"/>
</dbReference>
<dbReference type="PANTHER" id="PTHR13501:SF8">
    <property type="entry name" value="LARGE RIBOSOMAL SUBUNIT PROTEIN UL22M"/>
    <property type="match status" value="1"/>
</dbReference>
<dbReference type="InterPro" id="IPR047867">
    <property type="entry name" value="Ribosomal_uL22_bac/org-type"/>
</dbReference>
<proteinExistence type="inferred from homology"/>
<evidence type="ECO:0000256" key="8">
    <source>
        <dbReference type="RuleBase" id="RU004005"/>
    </source>
</evidence>
<comment type="caution">
    <text evidence="11">The sequence shown here is derived from an EMBL/GenBank/DDBJ whole genome shotgun (WGS) entry which is preliminary data.</text>
</comment>
<dbReference type="EMBL" id="LCJQ01000019">
    <property type="protein sequence ID" value="KKT81011.1"/>
    <property type="molecule type" value="Genomic_DNA"/>
</dbReference>
<comment type="function">
    <text evidence="7 10">This protein binds specifically to 23S rRNA; its binding is stimulated by other ribosomal proteins, e.g., L4, L17, and L20. It is important during the early stages of 50S assembly. It makes multiple contacts with different domains of the 23S rRNA in the assembled 50S subunit and ribosome.</text>
</comment>
<evidence type="ECO:0000313" key="11">
    <source>
        <dbReference type="EMBL" id="KKT81011.1"/>
    </source>
</evidence>
<dbReference type="NCBIfam" id="TIGR01044">
    <property type="entry name" value="rplV_bact"/>
    <property type="match status" value="1"/>
</dbReference>
<dbReference type="HAMAP" id="MF_01331_B">
    <property type="entry name" value="Ribosomal_uL22_B"/>
    <property type="match status" value="1"/>
</dbReference>
<dbReference type="Proteomes" id="UP000034595">
    <property type="component" value="Unassembled WGS sequence"/>
</dbReference>
<keyword evidence="5 7" id="KW-0687">Ribonucleoprotein</keyword>
<organism evidence="11 12">
    <name type="scientific">Candidatus Azambacteria bacterium GW2011_GWA1_44_9</name>
    <dbReference type="NCBI Taxonomy" id="1618610"/>
    <lineage>
        <taxon>Bacteria</taxon>
        <taxon>Candidatus Azamiibacteriota</taxon>
    </lineage>
</organism>
<dbReference type="CDD" id="cd00336">
    <property type="entry name" value="Ribosomal_L22"/>
    <property type="match status" value="1"/>
</dbReference>
<dbReference type="PANTHER" id="PTHR13501">
    <property type="entry name" value="CHLOROPLAST 50S RIBOSOMAL PROTEIN L22-RELATED"/>
    <property type="match status" value="1"/>
</dbReference>
<sequence length="167" mass="19222">MAQYKFYLNNLRIAPRKVRLIANLIKKLRVSEAEAQLKFQSKRAAQPILKFLKSSVASAANNFNLPPENLRIFNIFVDQGPMLKRFRPRAFGRAGEIQKKTSHITMILEEKASTADKIKRKSVEKTTVKKIEEKKPAAPKYETPKIIKPTQRLKGFTKKIFRRKAIG</sequence>
<evidence type="ECO:0000256" key="5">
    <source>
        <dbReference type="ARBA" id="ARBA00023274"/>
    </source>
</evidence>
<dbReference type="InterPro" id="IPR036394">
    <property type="entry name" value="Ribosomal_uL22_sf"/>
</dbReference>
<dbReference type="GO" id="GO:0019843">
    <property type="term" value="F:rRNA binding"/>
    <property type="evidence" value="ECO:0007669"/>
    <property type="project" value="UniProtKB-UniRule"/>
</dbReference>
<protein>
    <recommendedName>
        <fullName evidence="6 7">Large ribosomal subunit protein uL22</fullName>
    </recommendedName>
</protein>
<dbReference type="AlphaFoldDB" id="A0A0G1KB92"/>
<gene>
    <name evidence="7" type="primary">rplV</name>
    <name evidence="11" type="ORF">UW78_C0019G0006</name>
</gene>
<dbReference type="GO" id="GO:0003735">
    <property type="term" value="F:structural constituent of ribosome"/>
    <property type="evidence" value="ECO:0007669"/>
    <property type="project" value="InterPro"/>
</dbReference>
<dbReference type="PROSITE" id="PS00464">
    <property type="entry name" value="RIBOSOMAL_L22"/>
    <property type="match status" value="1"/>
</dbReference>
<dbReference type="Gene3D" id="3.90.470.10">
    <property type="entry name" value="Ribosomal protein L22/L17"/>
    <property type="match status" value="1"/>
</dbReference>
<comment type="subunit">
    <text evidence="7 9">Part of the 50S ribosomal subunit.</text>
</comment>
<evidence type="ECO:0000256" key="9">
    <source>
        <dbReference type="RuleBase" id="RU004006"/>
    </source>
</evidence>
<evidence type="ECO:0000256" key="7">
    <source>
        <dbReference type="HAMAP-Rule" id="MF_01331"/>
    </source>
</evidence>
<evidence type="ECO:0000313" key="12">
    <source>
        <dbReference type="Proteomes" id="UP000034595"/>
    </source>
</evidence>
<dbReference type="SUPFAM" id="SSF54843">
    <property type="entry name" value="Ribosomal protein L22"/>
    <property type="match status" value="1"/>
</dbReference>
<dbReference type="InterPro" id="IPR005727">
    <property type="entry name" value="Ribosomal_uL22_bac/chlpt-type"/>
</dbReference>
<keyword evidence="4 7" id="KW-0689">Ribosomal protein</keyword>
<evidence type="ECO:0000256" key="6">
    <source>
        <dbReference type="ARBA" id="ARBA00035207"/>
    </source>
</evidence>
<keyword evidence="2 7" id="KW-0699">rRNA-binding</keyword>
<keyword evidence="3 7" id="KW-0694">RNA-binding</keyword>
<evidence type="ECO:0000256" key="1">
    <source>
        <dbReference type="ARBA" id="ARBA00009451"/>
    </source>
</evidence>